<proteinExistence type="predicted"/>
<organism evidence="2 3">
    <name type="scientific">Anthostomella pinea</name>
    <dbReference type="NCBI Taxonomy" id="933095"/>
    <lineage>
        <taxon>Eukaryota</taxon>
        <taxon>Fungi</taxon>
        <taxon>Dikarya</taxon>
        <taxon>Ascomycota</taxon>
        <taxon>Pezizomycotina</taxon>
        <taxon>Sordariomycetes</taxon>
        <taxon>Xylariomycetidae</taxon>
        <taxon>Xylariales</taxon>
        <taxon>Xylariaceae</taxon>
        <taxon>Anthostomella</taxon>
    </lineage>
</organism>
<comment type="caution">
    <text evidence="2">The sequence shown here is derived from an EMBL/GenBank/DDBJ whole genome shotgun (WGS) entry which is preliminary data.</text>
</comment>
<accession>A0AAI8YCR4</accession>
<reference evidence="2" key="1">
    <citation type="submission" date="2023-10" db="EMBL/GenBank/DDBJ databases">
        <authorList>
            <person name="Hackl T."/>
        </authorList>
    </citation>
    <scope>NUCLEOTIDE SEQUENCE</scope>
</reference>
<name>A0AAI8YCR4_9PEZI</name>
<evidence type="ECO:0000256" key="1">
    <source>
        <dbReference type="SAM" id="MobiDB-lite"/>
    </source>
</evidence>
<sequence>MKRNGERVKNGTYTQFRIAAENRISRHQSLIEDEEDSNRIEALGRRETKQLYRYQNPMKKSSEWHRTEDARRRREVEEHDKNIPSGEVPKLRFLGTAEDNAKNPFPGLGDMPIPSRGWKKAPPRTEPWPPTAPPTADLSNIYPSTDRPENYDYKSEPRLIVQARGRPPTGRIMTKTSTHGGSVHHRTSRGSRAARAPDVEWLGTNPRVIGASPAPAPAGFPSASSARDIEWLGTYARPNITRTSSGTSPAPAPGGSGSGGNSPGDYGLGLVAAFNRGNLDVVGGGGGGGANITRTTFGAGGGGGGGASYGAMSPYTANDYTSGLAGGYGGVAGGSYGAMTPYTGGGGGGGGYSGGGGGYSGGGDDYSGGGGDDSGTPNITRTTFGGM</sequence>
<dbReference type="Proteomes" id="UP001295740">
    <property type="component" value="Unassembled WGS sequence"/>
</dbReference>
<dbReference type="AlphaFoldDB" id="A0AAI8YCR4"/>
<feature type="region of interest" description="Disordered" evidence="1">
    <location>
        <begin position="238"/>
        <end position="263"/>
    </location>
</feature>
<feature type="compositionally biased region" description="Basic and acidic residues" evidence="1">
    <location>
        <begin position="60"/>
        <end position="82"/>
    </location>
</feature>
<gene>
    <name evidence="2" type="ORF">KHLLAP_LOCUS2937</name>
</gene>
<evidence type="ECO:0000313" key="3">
    <source>
        <dbReference type="Proteomes" id="UP001295740"/>
    </source>
</evidence>
<protein>
    <submittedName>
        <fullName evidence="2">Uu.00g098630.m01.CDS01</fullName>
    </submittedName>
</protein>
<evidence type="ECO:0000313" key="2">
    <source>
        <dbReference type="EMBL" id="CAJ2502469.1"/>
    </source>
</evidence>
<feature type="region of interest" description="Disordered" evidence="1">
    <location>
        <begin position="168"/>
        <end position="194"/>
    </location>
</feature>
<feature type="compositionally biased region" description="Gly residues" evidence="1">
    <location>
        <begin position="362"/>
        <end position="373"/>
    </location>
</feature>
<feature type="region of interest" description="Disordered" evidence="1">
    <location>
        <begin position="51"/>
        <end position="152"/>
    </location>
</feature>
<feature type="region of interest" description="Disordered" evidence="1">
    <location>
        <begin position="362"/>
        <end position="387"/>
    </location>
</feature>
<feature type="compositionally biased region" description="Polar residues" evidence="1">
    <location>
        <begin position="376"/>
        <end position="387"/>
    </location>
</feature>
<dbReference type="EMBL" id="CAUWAG010000004">
    <property type="protein sequence ID" value="CAJ2502469.1"/>
    <property type="molecule type" value="Genomic_DNA"/>
</dbReference>
<keyword evidence="3" id="KW-1185">Reference proteome</keyword>
<feature type="compositionally biased region" description="Pro residues" evidence="1">
    <location>
        <begin position="124"/>
        <end position="133"/>
    </location>
</feature>